<keyword evidence="1" id="KW-0812">Transmembrane</keyword>
<evidence type="ECO:0000313" key="2">
    <source>
        <dbReference type="EMBL" id="TQV92905.1"/>
    </source>
</evidence>
<keyword evidence="3" id="KW-1185">Reference proteome</keyword>
<keyword evidence="1" id="KW-0472">Membrane</keyword>
<proteinExistence type="predicted"/>
<accession>A0A545UTZ6</accession>
<reference evidence="2 3" key="1">
    <citation type="journal article" date="2019" name="Appl. Microbiol. Biotechnol.">
        <title>Genome sequence of Isaria javanica and comparative genome analysis insights into family S53 peptidase evolution in fungal entomopathogens.</title>
        <authorList>
            <person name="Lin R."/>
            <person name="Zhang X."/>
            <person name="Xin B."/>
            <person name="Zou M."/>
            <person name="Gao Y."/>
            <person name="Qin F."/>
            <person name="Hu Q."/>
            <person name="Xie B."/>
            <person name="Cheng X."/>
        </authorList>
    </citation>
    <scope>NUCLEOTIDE SEQUENCE [LARGE SCALE GENOMIC DNA]</scope>
    <source>
        <strain evidence="2 3">IJ1G</strain>
    </source>
</reference>
<name>A0A545UTZ6_9HYPO</name>
<organism evidence="2 3">
    <name type="scientific">Cordyceps javanica</name>
    <dbReference type="NCBI Taxonomy" id="43265"/>
    <lineage>
        <taxon>Eukaryota</taxon>
        <taxon>Fungi</taxon>
        <taxon>Dikarya</taxon>
        <taxon>Ascomycota</taxon>
        <taxon>Pezizomycotina</taxon>
        <taxon>Sordariomycetes</taxon>
        <taxon>Hypocreomycetidae</taxon>
        <taxon>Hypocreales</taxon>
        <taxon>Cordycipitaceae</taxon>
        <taxon>Cordyceps</taxon>
    </lineage>
</organism>
<feature type="transmembrane region" description="Helical" evidence="1">
    <location>
        <begin position="42"/>
        <end position="61"/>
    </location>
</feature>
<sequence>MYIIGSHGFSLAAYESFLTARAQAKYLVTEEYRRSEFISLSYRLLILLYRLLLAGGMYVTWHRA</sequence>
<keyword evidence="1" id="KW-1133">Transmembrane helix</keyword>
<dbReference type="AlphaFoldDB" id="A0A545UTZ6"/>
<dbReference type="Proteomes" id="UP000315783">
    <property type="component" value="Unassembled WGS sequence"/>
</dbReference>
<gene>
    <name evidence="2" type="ORF">IF1G_08208</name>
</gene>
<protein>
    <submittedName>
        <fullName evidence="2">Uncharacterized protein</fullName>
    </submittedName>
</protein>
<evidence type="ECO:0000313" key="3">
    <source>
        <dbReference type="Proteomes" id="UP000315783"/>
    </source>
</evidence>
<evidence type="ECO:0000256" key="1">
    <source>
        <dbReference type="SAM" id="Phobius"/>
    </source>
</evidence>
<dbReference type="EMBL" id="SPUK01000013">
    <property type="protein sequence ID" value="TQV92905.1"/>
    <property type="molecule type" value="Genomic_DNA"/>
</dbReference>
<comment type="caution">
    <text evidence="2">The sequence shown here is derived from an EMBL/GenBank/DDBJ whole genome shotgun (WGS) entry which is preliminary data.</text>
</comment>